<dbReference type="RefSeq" id="WP_173586067.1">
    <property type="nucleotide sequence ID" value="NZ_AP019782.1"/>
</dbReference>
<protein>
    <recommendedName>
        <fullName evidence="3">DNA-binding protein</fullName>
    </recommendedName>
</protein>
<dbReference type="AlphaFoldDB" id="A0A8D4VM52"/>
<keyword evidence="2" id="KW-1185">Reference proteome</keyword>
<proteinExistence type="predicted"/>
<accession>A0A8D4VM52</accession>
<gene>
    <name evidence="1" type="ORF">MoryE10_09760</name>
</gene>
<dbReference type="EMBL" id="AP019782">
    <property type="protein sequence ID" value="BBL70370.1"/>
    <property type="molecule type" value="Genomic_DNA"/>
</dbReference>
<dbReference type="KEGG" id="moz:MoryE10_09760"/>
<dbReference type="InterPro" id="IPR026365">
    <property type="entry name" value="BcepMu_gp16"/>
</dbReference>
<organism evidence="1 2">
    <name type="scientific">Methylogaea oryzae</name>
    <dbReference type="NCBI Taxonomy" id="1295382"/>
    <lineage>
        <taxon>Bacteria</taxon>
        <taxon>Pseudomonadati</taxon>
        <taxon>Pseudomonadota</taxon>
        <taxon>Gammaproteobacteria</taxon>
        <taxon>Methylococcales</taxon>
        <taxon>Methylococcaceae</taxon>
        <taxon>Methylogaea</taxon>
    </lineage>
</organism>
<evidence type="ECO:0008006" key="3">
    <source>
        <dbReference type="Google" id="ProtNLM"/>
    </source>
</evidence>
<reference evidence="1" key="1">
    <citation type="submission" date="2019-06" db="EMBL/GenBank/DDBJ databases">
        <title>Complete genome sequence of Methylogaea oryzae strain JCM16910.</title>
        <authorList>
            <person name="Asakawa S."/>
        </authorList>
    </citation>
    <scope>NUCLEOTIDE SEQUENCE</scope>
    <source>
        <strain evidence="1">E10</strain>
    </source>
</reference>
<name>A0A8D4VM52_9GAMM</name>
<evidence type="ECO:0000313" key="1">
    <source>
        <dbReference type="EMBL" id="BBL70370.1"/>
    </source>
</evidence>
<evidence type="ECO:0000313" key="2">
    <source>
        <dbReference type="Proteomes" id="UP000824988"/>
    </source>
</evidence>
<dbReference type="NCBIfam" id="TIGR04111">
    <property type="entry name" value="BcepMu_gp16"/>
    <property type="match status" value="1"/>
</dbReference>
<dbReference type="Proteomes" id="UP000824988">
    <property type="component" value="Chromosome"/>
</dbReference>
<sequence length="94" mass="9962">MSKANPAATAAQTDPLRAFINTHGGAITPDQFRAFIASQGVTMADWARERGYTPREVSQVLNGQIKGRYGKSFAIAVAMGLKPAPARALEQCAA</sequence>